<keyword evidence="4" id="KW-0809">Transit peptide</keyword>
<feature type="compositionally biased region" description="Basic and acidic residues" evidence="7">
    <location>
        <begin position="137"/>
        <end position="156"/>
    </location>
</feature>
<name>A9V3Z3_MONBE</name>
<dbReference type="PANTHER" id="PTHR10721">
    <property type="entry name" value="MITOCHONDRIAL IMPORT INNER MEMBRANE TRANSLOCASE SUBUNIT TIM44"/>
    <property type="match status" value="1"/>
</dbReference>
<dbReference type="SMART" id="SM00978">
    <property type="entry name" value="Tim44"/>
    <property type="match status" value="1"/>
</dbReference>
<feature type="compositionally biased region" description="Low complexity" evidence="7">
    <location>
        <begin position="72"/>
        <end position="103"/>
    </location>
</feature>
<keyword evidence="3" id="KW-0999">Mitochondrion inner membrane</keyword>
<feature type="domain" description="Tim44-like" evidence="8">
    <location>
        <begin position="281"/>
        <end position="430"/>
    </location>
</feature>
<evidence type="ECO:0000259" key="8">
    <source>
        <dbReference type="SMART" id="SM00978"/>
    </source>
</evidence>
<dbReference type="GeneID" id="5892665"/>
<dbReference type="SUPFAM" id="SSF54427">
    <property type="entry name" value="NTF2-like"/>
    <property type="match status" value="1"/>
</dbReference>
<dbReference type="STRING" id="81824.A9V3Z3"/>
<keyword evidence="6" id="KW-0472">Membrane</keyword>
<dbReference type="FunCoup" id="A9V3Z3">
    <property type="interactions" value="1349"/>
</dbReference>
<dbReference type="InterPro" id="IPR007379">
    <property type="entry name" value="Tim44-like_dom"/>
</dbReference>
<dbReference type="Pfam" id="PF04280">
    <property type="entry name" value="Tim44"/>
    <property type="match status" value="1"/>
</dbReference>
<evidence type="ECO:0000256" key="7">
    <source>
        <dbReference type="SAM" id="MobiDB-lite"/>
    </source>
</evidence>
<feature type="compositionally biased region" description="Basic and acidic residues" evidence="7">
    <location>
        <begin position="106"/>
        <end position="124"/>
    </location>
</feature>
<feature type="region of interest" description="Disordered" evidence="7">
    <location>
        <begin position="1"/>
        <end position="161"/>
    </location>
</feature>
<dbReference type="EMBL" id="CH991557">
    <property type="protein sequence ID" value="EDQ87795.1"/>
    <property type="molecule type" value="Genomic_DNA"/>
</dbReference>
<evidence type="ECO:0000313" key="9">
    <source>
        <dbReference type="EMBL" id="EDQ87795.1"/>
    </source>
</evidence>
<dbReference type="GO" id="GO:0005743">
    <property type="term" value="C:mitochondrial inner membrane"/>
    <property type="evidence" value="ECO:0000318"/>
    <property type="project" value="GO_Central"/>
</dbReference>
<dbReference type="KEGG" id="mbr:MONBRDRAFT_37779"/>
<evidence type="ECO:0000256" key="1">
    <source>
        <dbReference type="ARBA" id="ARBA00004273"/>
    </source>
</evidence>
<comment type="similarity">
    <text evidence="2">Belongs to the Tim44 family.</text>
</comment>
<dbReference type="GO" id="GO:0030150">
    <property type="term" value="P:protein import into mitochondrial matrix"/>
    <property type="evidence" value="ECO:0000318"/>
    <property type="project" value="GO_Central"/>
</dbReference>
<evidence type="ECO:0000256" key="5">
    <source>
        <dbReference type="ARBA" id="ARBA00023128"/>
    </source>
</evidence>
<reference evidence="9 10" key="1">
    <citation type="journal article" date="2008" name="Nature">
        <title>The genome of the choanoflagellate Monosiga brevicollis and the origin of metazoans.</title>
        <authorList>
            <consortium name="JGI Sequencing"/>
            <person name="King N."/>
            <person name="Westbrook M.J."/>
            <person name="Young S.L."/>
            <person name="Kuo A."/>
            <person name="Abedin M."/>
            <person name="Chapman J."/>
            <person name="Fairclough S."/>
            <person name="Hellsten U."/>
            <person name="Isogai Y."/>
            <person name="Letunic I."/>
            <person name="Marr M."/>
            <person name="Pincus D."/>
            <person name="Putnam N."/>
            <person name="Rokas A."/>
            <person name="Wright K.J."/>
            <person name="Zuzow R."/>
            <person name="Dirks W."/>
            <person name="Good M."/>
            <person name="Goodstein D."/>
            <person name="Lemons D."/>
            <person name="Li W."/>
            <person name="Lyons J.B."/>
            <person name="Morris A."/>
            <person name="Nichols S."/>
            <person name="Richter D.J."/>
            <person name="Salamov A."/>
            <person name="Bork P."/>
            <person name="Lim W.A."/>
            <person name="Manning G."/>
            <person name="Miller W.T."/>
            <person name="McGinnis W."/>
            <person name="Shapiro H."/>
            <person name="Tjian R."/>
            <person name="Grigoriev I.V."/>
            <person name="Rokhsar D."/>
        </authorList>
    </citation>
    <scope>NUCLEOTIDE SEQUENCE [LARGE SCALE GENOMIC DNA]</scope>
    <source>
        <strain evidence="10">MX1 / ATCC 50154</strain>
    </source>
</reference>
<feature type="compositionally biased region" description="Low complexity" evidence="7">
    <location>
        <begin position="37"/>
        <end position="55"/>
    </location>
</feature>
<organism evidence="9 10">
    <name type="scientific">Monosiga brevicollis</name>
    <name type="common">Choanoflagellate</name>
    <dbReference type="NCBI Taxonomy" id="81824"/>
    <lineage>
        <taxon>Eukaryota</taxon>
        <taxon>Choanoflagellata</taxon>
        <taxon>Craspedida</taxon>
        <taxon>Salpingoecidae</taxon>
        <taxon>Monosiga</taxon>
    </lineage>
</organism>
<evidence type="ECO:0000256" key="2">
    <source>
        <dbReference type="ARBA" id="ARBA00009597"/>
    </source>
</evidence>
<gene>
    <name evidence="9" type="ORF">MONBRDRAFT_37779</name>
</gene>
<dbReference type="eggNOG" id="KOG2580">
    <property type="taxonomic scope" value="Eukaryota"/>
</dbReference>
<dbReference type="InParanoid" id="A9V3Z3"/>
<dbReference type="Proteomes" id="UP000001357">
    <property type="component" value="Unassembled WGS sequence"/>
</dbReference>
<dbReference type="RefSeq" id="XP_001747328.1">
    <property type="nucleotide sequence ID" value="XM_001747276.1"/>
</dbReference>
<keyword evidence="5" id="KW-0496">Mitochondrion</keyword>
<comment type="subcellular location">
    <subcellularLocation>
        <location evidence="1">Mitochondrion inner membrane</location>
    </subcellularLocation>
</comment>
<dbReference type="Gene3D" id="3.10.450.240">
    <property type="match status" value="1"/>
</dbReference>
<evidence type="ECO:0000313" key="10">
    <source>
        <dbReference type="Proteomes" id="UP000001357"/>
    </source>
</evidence>
<dbReference type="InterPro" id="IPR032710">
    <property type="entry name" value="NTF2-like_dom_sf"/>
</dbReference>
<evidence type="ECO:0000256" key="4">
    <source>
        <dbReference type="ARBA" id="ARBA00022946"/>
    </source>
</evidence>
<proteinExistence type="inferred from homology"/>
<keyword evidence="10" id="KW-1185">Reference proteome</keyword>
<dbReference type="InterPro" id="IPR039544">
    <property type="entry name" value="Tim44-like"/>
</dbReference>
<dbReference type="GO" id="GO:0051087">
    <property type="term" value="F:protein-folding chaperone binding"/>
    <property type="evidence" value="ECO:0000318"/>
    <property type="project" value="GO_Central"/>
</dbReference>
<evidence type="ECO:0000256" key="3">
    <source>
        <dbReference type="ARBA" id="ARBA00022792"/>
    </source>
</evidence>
<dbReference type="PANTHER" id="PTHR10721:SF1">
    <property type="entry name" value="MITOCHONDRIAL IMPORT INNER MEMBRANE TRANSLOCASE SUBUNIT TIM44"/>
    <property type="match status" value="1"/>
</dbReference>
<sequence>MTEEERQIAARQAQEEAEAAEEYFAEQPDMDDDSDGDAPLPVDAPRSAPAPSQPADEVDNDDFEAPMLSTNTATPATQATQAMPTTQTTQTAPATPATGTGAADARPNRERSADPDDELDRLLAEEEERALAHARPAHAEEEPTAEKKAKSAEKATRSQVGGPIGQLIKAFNWVKDQVTEDSVHYEKSKAYQAPVDRRRSSIEKPSEAFQANEDETGIVMHKESRWESQWNSFKENNPVLNRIFDLQMKYDESDNVLVRGARSVTDTLTDRLGQVFENDESGAVLAEVQRLDPTFDRLAFTLHCEKKVIPAVLEAFIAGDKEVLKEWCAEVCFNNMAAQIDQREASGIIYEARILDIADVEYITAQRMDEGPVLVFVFNAQQTHCIRDRTGAVVEGSEDNIQQSMYMFAMRRNPAIFDPKLAWQVLEMNLVNSTPVW</sequence>
<dbReference type="AlphaFoldDB" id="A9V3Z3"/>
<protein>
    <recommendedName>
        <fullName evidence="8">Tim44-like domain-containing protein</fullName>
    </recommendedName>
</protein>
<evidence type="ECO:0000256" key="6">
    <source>
        <dbReference type="ARBA" id="ARBA00023136"/>
    </source>
</evidence>
<accession>A9V3Z3</accession>
<feature type="compositionally biased region" description="Acidic residues" evidence="7">
    <location>
        <begin position="15"/>
        <end position="36"/>
    </location>
</feature>